<dbReference type="PROSITE" id="PS51257">
    <property type="entry name" value="PROKAR_LIPOPROTEIN"/>
    <property type="match status" value="1"/>
</dbReference>
<keyword evidence="7" id="KW-0449">Lipoprotein</keyword>
<reference evidence="11 12" key="1">
    <citation type="submission" date="2016-01" db="EMBL/GenBank/DDBJ databases">
        <title>Whole genome sequencing of Bhargavaea cecembensis T14.</title>
        <authorList>
            <person name="Hong K.W."/>
        </authorList>
    </citation>
    <scope>NUCLEOTIDE SEQUENCE [LARGE SCALE GENOMIC DNA]</scope>
    <source>
        <strain evidence="11 12">T14</strain>
    </source>
</reference>
<evidence type="ECO:0000256" key="2">
    <source>
        <dbReference type="ARBA" id="ARBA00007886"/>
    </source>
</evidence>
<feature type="domain" description="Spore germination protein N-terminal" evidence="10">
    <location>
        <begin position="24"/>
        <end position="186"/>
    </location>
</feature>
<gene>
    <name evidence="11" type="ORF">AV656_11300</name>
</gene>
<dbReference type="Proteomes" id="UP000076490">
    <property type="component" value="Unassembled WGS sequence"/>
</dbReference>
<feature type="domain" description="Spore germination GerAC-like C-terminal" evidence="9">
    <location>
        <begin position="227"/>
        <end position="397"/>
    </location>
</feature>
<dbReference type="InterPro" id="IPR046953">
    <property type="entry name" value="Spore_GerAC-like_C"/>
</dbReference>
<dbReference type="Gene3D" id="3.30.300.210">
    <property type="entry name" value="Nutrient germinant receptor protein C, domain 3"/>
    <property type="match status" value="1"/>
</dbReference>
<dbReference type="NCBIfam" id="TIGR02887">
    <property type="entry name" value="spore_ger_x_C"/>
    <property type="match status" value="1"/>
</dbReference>
<dbReference type="InterPro" id="IPR038501">
    <property type="entry name" value="Spore_GerAC_C_sf"/>
</dbReference>
<dbReference type="AlphaFoldDB" id="A0A161SPS6"/>
<organism evidence="11 12">
    <name type="scientific">Bhargavaea cecembensis</name>
    <dbReference type="NCBI Taxonomy" id="394098"/>
    <lineage>
        <taxon>Bacteria</taxon>
        <taxon>Bacillati</taxon>
        <taxon>Bacillota</taxon>
        <taxon>Bacilli</taxon>
        <taxon>Bacillales</taxon>
        <taxon>Caryophanaceae</taxon>
        <taxon>Bhargavaea</taxon>
    </lineage>
</organism>
<comment type="caution">
    <text evidence="11">The sequence shown here is derived from an EMBL/GenBank/DDBJ whole genome shotgun (WGS) entry which is preliminary data.</text>
</comment>
<evidence type="ECO:0000259" key="9">
    <source>
        <dbReference type="Pfam" id="PF05504"/>
    </source>
</evidence>
<protein>
    <submittedName>
        <fullName evidence="11">Spore gernimation protein GerC</fullName>
    </submittedName>
</protein>
<dbReference type="PANTHER" id="PTHR35789:SF1">
    <property type="entry name" value="SPORE GERMINATION PROTEIN B3"/>
    <property type="match status" value="1"/>
</dbReference>
<evidence type="ECO:0000256" key="1">
    <source>
        <dbReference type="ARBA" id="ARBA00004635"/>
    </source>
</evidence>
<dbReference type="Pfam" id="PF05504">
    <property type="entry name" value="Spore_GerAC"/>
    <property type="match status" value="1"/>
</dbReference>
<comment type="subcellular location">
    <subcellularLocation>
        <location evidence="1">Membrane</location>
        <topology evidence="1">Lipid-anchor</topology>
    </subcellularLocation>
</comment>
<evidence type="ECO:0000313" key="11">
    <source>
        <dbReference type="EMBL" id="KZE37160.1"/>
    </source>
</evidence>
<evidence type="ECO:0000313" key="12">
    <source>
        <dbReference type="Proteomes" id="UP000076490"/>
    </source>
</evidence>
<evidence type="ECO:0000256" key="7">
    <source>
        <dbReference type="ARBA" id="ARBA00023288"/>
    </source>
</evidence>
<evidence type="ECO:0000256" key="3">
    <source>
        <dbReference type="ARBA" id="ARBA00022544"/>
    </source>
</evidence>
<keyword evidence="4" id="KW-0732">Signal</keyword>
<accession>A0A161SPS6</accession>
<evidence type="ECO:0000256" key="8">
    <source>
        <dbReference type="SAM" id="Coils"/>
    </source>
</evidence>
<comment type="similarity">
    <text evidence="2">Belongs to the GerABKC lipoprotein family.</text>
</comment>
<dbReference type="RefSeq" id="WP_063182140.1">
    <property type="nucleotide sequence ID" value="NZ_LQNT01000011.1"/>
</dbReference>
<dbReference type="PANTHER" id="PTHR35789">
    <property type="entry name" value="SPORE GERMINATION PROTEIN B3"/>
    <property type="match status" value="1"/>
</dbReference>
<keyword evidence="3" id="KW-0309">Germination</keyword>
<evidence type="ECO:0000259" key="10">
    <source>
        <dbReference type="Pfam" id="PF25198"/>
    </source>
</evidence>
<evidence type="ECO:0000256" key="4">
    <source>
        <dbReference type="ARBA" id="ARBA00022729"/>
    </source>
</evidence>
<dbReference type="InterPro" id="IPR008844">
    <property type="entry name" value="Spore_GerAC-like"/>
</dbReference>
<keyword evidence="8" id="KW-0175">Coiled coil</keyword>
<keyword evidence="5" id="KW-0472">Membrane</keyword>
<proteinExistence type="inferred from homology"/>
<dbReference type="InterPro" id="IPR057336">
    <property type="entry name" value="GerAC_N"/>
</dbReference>
<keyword evidence="6" id="KW-0564">Palmitate</keyword>
<evidence type="ECO:0000256" key="5">
    <source>
        <dbReference type="ARBA" id="ARBA00023136"/>
    </source>
</evidence>
<sequence length="410" mass="47059">MRRIGWKLGIVLAALFLSGCGERLELEMQAFVVAIGLDKAEKENLIEVTFQISNPQVNTSQAAEAQKEPPADIVTITAPDLLSAKEMAQSSLPRKITFSHLETILIGEELARDKLFKHIIGSAIIDPEMRREAMMIVTKEPAKDFIKNNNPTMETRPHKYYEFIRQNWKHTGYVPLSNLNTFYQRTDHELFLAVYATAQRDPEEHENDDTYLAGQVPQSSGDPVQMMGSAILRNGQMIGTLDGEETRLSQLLRRKNLIEAMTASFPDPANEEYRISVVFNRSENSKIRVNTDRSPAKVEVMVPMKMRINSNLSLEDYTRNEERQKRLVKAVEERLEKKSDELVMKLQEEYGGEPFVWYAATRKNFWTMKQFEDYGWSEHFTEADVDIDFEIEIESFGEQIRPPSLKQGGK</sequence>
<dbReference type="OrthoDB" id="9816067at2"/>
<dbReference type="GO" id="GO:0016020">
    <property type="term" value="C:membrane"/>
    <property type="evidence" value="ECO:0007669"/>
    <property type="project" value="UniProtKB-SubCell"/>
</dbReference>
<name>A0A161SPS6_9BACL</name>
<dbReference type="Pfam" id="PF25198">
    <property type="entry name" value="Spore_GerAC_N"/>
    <property type="match status" value="1"/>
</dbReference>
<feature type="coiled-coil region" evidence="8">
    <location>
        <begin position="314"/>
        <end position="348"/>
    </location>
</feature>
<evidence type="ECO:0000256" key="6">
    <source>
        <dbReference type="ARBA" id="ARBA00023139"/>
    </source>
</evidence>
<dbReference type="GO" id="GO:0009847">
    <property type="term" value="P:spore germination"/>
    <property type="evidence" value="ECO:0007669"/>
    <property type="project" value="InterPro"/>
</dbReference>
<dbReference type="EMBL" id="LQNT01000011">
    <property type="protein sequence ID" value="KZE37160.1"/>
    <property type="molecule type" value="Genomic_DNA"/>
</dbReference>